<evidence type="ECO:0000259" key="2">
    <source>
        <dbReference type="Pfam" id="PF04773"/>
    </source>
</evidence>
<evidence type="ECO:0000256" key="1">
    <source>
        <dbReference type="SAM" id="Phobius"/>
    </source>
</evidence>
<dbReference type="Pfam" id="PF16344">
    <property type="entry name" value="FecR_C"/>
    <property type="match status" value="1"/>
</dbReference>
<dbReference type="Gene3D" id="3.55.50.30">
    <property type="match status" value="1"/>
</dbReference>
<dbReference type="AlphaFoldDB" id="A0A174QRX8"/>
<dbReference type="Gene3D" id="2.60.120.1440">
    <property type="match status" value="1"/>
</dbReference>
<evidence type="ECO:0000313" key="5">
    <source>
        <dbReference type="Proteomes" id="UP000095657"/>
    </source>
</evidence>
<dbReference type="Proteomes" id="UP000095657">
    <property type="component" value="Unassembled WGS sequence"/>
</dbReference>
<feature type="domain" description="Protein FecR C-terminal" evidence="3">
    <location>
        <begin position="193"/>
        <end position="260"/>
    </location>
</feature>
<name>A0A174QRX8_9BACE</name>
<dbReference type="STRING" id="47678.ERS852494_02939"/>
<organism evidence="4 5">
    <name type="scientific">Bacteroides caccae</name>
    <dbReference type="NCBI Taxonomy" id="47678"/>
    <lineage>
        <taxon>Bacteria</taxon>
        <taxon>Pseudomonadati</taxon>
        <taxon>Bacteroidota</taxon>
        <taxon>Bacteroidia</taxon>
        <taxon>Bacteroidales</taxon>
        <taxon>Bacteroidaceae</taxon>
        <taxon>Bacteroides</taxon>
    </lineage>
</organism>
<evidence type="ECO:0000313" key="4">
    <source>
        <dbReference type="EMBL" id="CUP73648.1"/>
    </source>
</evidence>
<dbReference type="GO" id="GO:0016989">
    <property type="term" value="F:sigma factor antagonist activity"/>
    <property type="evidence" value="ECO:0007669"/>
    <property type="project" value="TreeGrafter"/>
</dbReference>
<dbReference type="Pfam" id="PF04773">
    <property type="entry name" value="FecR"/>
    <property type="match status" value="1"/>
</dbReference>
<dbReference type="EMBL" id="CZAI01000007">
    <property type="protein sequence ID" value="CUP73648.1"/>
    <property type="molecule type" value="Genomic_DNA"/>
</dbReference>
<keyword evidence="1" id="KW-1133">Transmembrane helix</keyword>
<feature type="domain" description="FecR protein" evidence="2">
    <location>
        <begin position="63"/>
        <end position="151"/>
    </location>
</feature>
<dbReference type="InterPro" id="IPR012373">
    <property type="entry name" value="Ferrdict_sens_TM"/>
</dbReference>
<protein>
    <submittedName>
        <fullName evidence="4">Anti-sigma factor</fullName>
    </submittedName>
</protein>
<dbReference type="PANTHER" id="PTHR30273:SF2">
    <property type="entry name" value="PROTEIN FECR"/>
    <property type="match status" value="1"/>
</dbReference>
<feature type="transmembrane region" description="Helical" evidence="1">
    <location>
        <begin position="31"/>
        <end position="50"/>
    </location>
</feature>
<proteinExistence type="predicted"/>
<evidence type="ECO:0000259" key="3">
    <source>
        <dbReference type="Pfam" id="PF16344"/>
    </source>
</evidence>
<keyword evidence="1" id="KW-0812">Transmembrane</keyword>
<reference evidence="4 5" key="1">
    <citation type="submission" date="2015-09" db="EMBL/GenBank/DDBJ databases">
        <authorList>
            <consortium name="Pathogen Informatics"/>
        </authorList>
    </citation>
    <scope>NUCLEOTIDE SEQUENCE [LARGE SCALE GENOMIC DNA]</scope>
    <source>
        <strain evidence="4 5">2789STDY5834880</strain>
    </source>
</reference>
<accession>A0A174QRX8</accession>
<dbReference type="InterPro" id="IPR032508">
    <property type="entry name" value="FecR_C"/>
</dbReference>
<dbReference type="PANTHER" id="PTHR30273">
    <property type="entry name" value="PERIPLASMIC SIGNAL SENSOR AND SIGMA FACTOR ACTIVATOR FECR-RELATED"/>
    <property type="match status" value="1"/>
</dbReference>
<sequence length="262" mass="30399">MKKDKIFLFFPFFSFFYLRFALVHIELWHSLAAAVVILLVIGGLLFLSGNDDMGVEKTIKIIAEKNQLYVLPDSTKVWMQPGSSIRYAKTFARDRKVWLEGNSLFEVRKHQGNTFQVYINDAFIEVKGTCFLVKQEDAHRSEITLFEGKIEFNVPSTRQKTVMRPLQKLIYNSVDSQTQIDNIANISWENGRYNFKDVPLAQLIQIVSQMYHTDILLQGVRKDESSFSGSIHYNEPLDKVLNKICFSLNLNIRQTDDRIVLY</sequence>
<gene>
    <name evidence="4" type="ORF">ERS852494_02939</name>
</gene>
<dbReference type="InterPro" id="IPR006860">
    <property type="entry name" value="FecR"/>
</dbReference>
<keyword evidence="1" id="KW-0472">Membrane</keyword>